<dbReference type="EMBL" id="PGXC01000023">
    <property type="protein sequence ID" value="PKK89219.1"/>
    <property type="molecule type" value="Genomic_DNA"/>
</dbReference>
<comment type="caution">
    <text evidence="2">The sequence shown here is derived from an EMBL/GenBank/DDBJ whole genome shotgun (WGS) entry which is preliminary data.</text>
</comment>
<evidence type="ECO:0000313" key="2">
    <source>
        <dbReference type="EMBL" id="PKK89219.1"/>
    </source>
</evidence>
<evidence type="ECO:0000313" key="3">
    <source>
        <dbReference type="Proteomes" id="UP000233256"/>
    </source>
</evidence>
<dbReference type="Proteomes" id="UP000233256">
    <property type="component" value="Unassembled WGS sequence"/>
</dbReference>
<evidence type="ECO:0008006" key="4">
    <source>
        <dbReference type="Google" id="ProtNLM"/>
    </source>
</evidence>
<organism evidence="2 3">
    <name type="scientific">Candidatus Wallbacteria bacterium HGW-Wallbacteria-1</name>
    <dbReference type="NCBI Taxonomy" id="2013854"/>
    <lineage>
        <taxon>Bacteria</taxon>
        <taxon>Candidatus Walliibacteriota</taxon>
    </lineage>
</organism>
<protein>
    <recommendedName>
        <fullName evidence="4">PspA/IM30 family protein</fullName>
    </recommendedName>
</protein>
<reference evidence="2 3" key="1">
    <citation type="journal article" date="2017" name="ISME J.">
        <title>Potential for microbial H2 and metal transformations associated with novel bacteria and archaea in deep terrestrial subsurface sediments.</title>
        <authorList>
            <person name="Hernsdorf A.W."/>
            <person name="Amano Y."/>
            <person name="Miyakawa K."/>
            <person name="Ise K."/>
            <person name="Suzuki Y."/>
            <person name="Anantharaman K."/>
            <person name="Probst A."/>
            <person name="Burstein D."/>
            <person name="Thomas B.C."/>
            <person name="Banfield J.F."/>
        </authorList>
    </citation>
    <scope>NUCLEOTIDE SEQUENCE [LARGE SCALE GENOMIC DNA]</scope>
    <source>
        <strain evidence="2">HGW-Wallbacteria-1</strain>
    </source>
</reference>
<dbReference type="AlphaFoldDB" id="A0A2N1PLM2"/>
<feature type="region of interest" description="Disordered" evidence="1">
    <location>
        <begin position="193"/>
        <end position="212"/>
    </location>
</feature>
<proteinExistence type="predicted"/>
<accession>A0A2N1PLM2</accession>
<name>A0A2N1PLM2_9BACT</name>
<gene>
    <name evidence="2" type="ORF">CVV64_15545</name>
</gene>
<evidence type="ECO:0000256" key="1">
    <source>
        <dbReference type="SAM" id="MobiDB-lite"/>
    </source>
</evidence>
<sequence>MFSWLKKIFSSLKKLLNPDPETPEEIIRRTIAEIRTKMPEINVHISRARDGKLNLTEKINSLCRQKSLLNRELESADWKADEIAVMELKSRIRELENSIVTQTGLREQADQDYHNMVRLKTTYEARIREKVARALSSLQRAKAARMREEFLGLANSLGIAGDLLGSETLQTLDNATNCLEAHNEIQDSITPCRTETMESGSTRTEQSTREQI</sequence>
<feature type="compositionally biased region" description="Polar residues" evidence="1">
    <location>
        <begin position="193"/>
        <end position="205"/>
    </location>
</feature>